<dbReference type="EMBL" id="SDEE01000162">
    <property type="protein sequence ID" value="RXW20186.1"/>
    <property type="molecule type" value="Genomic_DNA"/>
</dbReference>
<feature type="transmembrane region" description="Helical" evidence="2">
    <location>
        <begin position="205"/>
        <end position="224"/>
    </location>
</feature>
<keyword evidence="1" id="KW-0143">Chaperone</keyword>
<dbReference type="Pfam" id="PF11875">
    <property type="entry name" value="DnaJ-like_C11_C"/>
    <property type="match status" value="1"/>
</dbReference>
<dbReference type="Gene3D" id="1.10.287.110">
    <property type="entry name" value="DnaJ domain"/>
    <property type="match status" value="1"/>
</dbReference>
<organism evidence="4 5">
    <name type="scientific">Candolleomyces aberdarensis</name>
    <dbReference type="NCBI Taxonomy" id="2316362"/>
    <lineage>
        <taxon>Eukaryota</taxon>
        <taxon>Fungi</taxon>
        <taxon>Dikarya</taxon>
        <taxon>Basidiomycota</taxon>
        <taxon>Agaricomycotina</taxon>
        <taxon>Agaricomycetes</taxon>
        <taxon>Agaricomycetidae</taxon>
        <taxon>Agaricales</taxon>
        <taxon>Agaricineae</taxon>
        <taxon>Psathyrellaceae</taxon>
        <taxon>Candolleomyces</taxon>
    </lineage>
</organism>
<dbReference type="CDD" id="cd06257">
    <property type="entry name" value="DnaJ"/>
    <property type="match status" value="1"/>
</dbReference>
<proteinExistence type="predicted"/>
<evidence type="ECO:0000313" key="5">
    <source>
        <dbReference type="Proteomes" id="UP000290288"/>
    </source>
</evidence>
<dbReference type="InterPro" id="IPR001623">
    <property type="entry name" value="DnaJ_domain"/>
</dbReference>
<reference evidence="4 5" key="1">
    <citation type="submission" date="2019-01" db="EMBL/GenBank/DDBJ databases">
        <title>Draft genome sequence of Psathyrella aberdarensis IHI B618.</title>
        <authorList>
            <person name="Buettner E."/>
            <person name="Kellner H."/>
        </authorList>
    </citation>
    <scope>NUCLEOTIDE SEQUENCE [LARGE SCALE GENOMIC DNA]</scope>
    <source>
        <strain evidence="4 5">IHI B618</strain>
    </source>
</reference>
<dbReference type="SUPFAM" id="SSF46565">
    <property type="entry name" value="Chaperone J-domain"/>
    <property type="match status" value="1"/>
</dbReference>
<evidence type="ECO:0000313" key="4">
    <source>
        <dbReference type="EMBL" id="RXW20186.1"/>
    </source>
</evidence>
<evidence type="ECO:0000256" key="2">
    <source>
        <dbReference type="SAM" id="Phobius"/>
    </source>
</evidence>
<dbReference type="OrthoDB" id="10248838at2759"/>
<dbReference type="PROSITE" id="PS50076">
    <property type="entry name" value="DNAJ_2"/>
    <property type="match status" value="1"/>
</dbReference>
<accession>A0A4Q2DLL5</accession>
<dbReference type="STRING" id="2316362.A0A4Q2DLL5"/>
<keyword evidence="2" id="KW-0472">Membrane</keyword>
<gene>
    <name evidence="4" type="ORF">EST38_g5676</name>
</gene>
<sequence length="390" mass="44156">MWFSSGDDEYPTAEEAEIDLYAVLNLNRAASQTEINERYRALSLLFHPDKQQNPVRKEAAEEEYLKVQKAYQVLSDPFLRQVYDVLGLRAVSLRWPENFPTQSQEKIYEELRKIKKNGFLDKQVDEELRLKTHSSATLDASALFRRGTGADPASLWTRLTGVRVVLDDFRHTFSRRINSSTFVVVMWEQQFTLPIILTTDASPTFVGVSLLFPSVAAVLSYHFLIRPRRRTQRIAQIRAARRALEEDSDARRKQNATTDLLKDVAHRNTSLEEDKGGLIIQEASYGVTDETDGAENLSVDVTIPLQALVRNSRLYIPGGRSKSNLQGFSDPAVFTSKTLRIRYVFRGRSHYAAIPDYLPVVLPLSEQGVRKAAHEAPDVDGEPFLAQLSA</sequence>
<keyword evidence="2" id="KW-0812">Transmembrane</keyword>
<name>A0A4Q2DLL5_9AGAR</name>
<dbReference type="GO" id="GO:0042407">
    <property type="term" value="P:cristae formation"/>
    <property type="evidence" value="ECO:0007669"/>
    <property type="project" value="TreeGrafter"/>
</dbReference>
<dbReference type="PANTHER" id="PTHR44157:SF1">
    <property type="entry name" value="DNAJ HOMOLOG SUBFAMILY C MEMBER 11"/>
    <property type="match status" value="1"/>
</dbReference>
<protein>
    <recommendedName>
        <fullName evidence="3">J domain-containing protein</fullName>
    </recommendedName>
</protein>
<dbReference type="InterPro" id="IPR052243">
    <property type="entry name" value="Mito_inner_membrane_organizer"/>
</dbReference>
<keyword evidence="2" id="KW-1133">Transmembrane helix</keyword>
<dbReference type="Proteomes" id="UP000290288">
    <property type="component" value="Unassembled WGS sequence"/>
</dbReference>
<dbReference type="AlphaFoldDB" id="A0A4Q2DLL5"/>
<dbReference type="Pfam" id="PF00226">
    <property type="entry name" value="DnaJ"/>
    <property type="match status" value="1"/>
</dbReference>
<dbReference type="InterPro" id="IPR024586">
    <property type="entry name" value="DnaJ-like_C11_C"/>
</dbReference>
<dbReference type="GO" id="GO:0005739">
    <property type="term" value="C:mitochondrion"/>
    <property type="evidence" value="ECO:0007669"/>
    <property type="project" value="GOC"/>
</dbReference>
<keyword evidence="5" id="KW-1185">Reference proteome</keyword>
<dbReference type="InterPro" id="IPR036869">
    <property type="entry name" value="J_dom_sf"/>
</dbReference>
<evidence type="ECO:0000259" key="3">
    <source>
        <dbReference type="PROSITE" id="PS50076"/>
    </source>
</evidence>
<dbReference type="SMART" id="SM00271">
    <property type="entry name" value="DnaJ"/>
    <property type="match status" value="1"/>
</dbReference>
<comment type="caution">
    <text evidence="4">The sequence shown here is derived from an EMBL/GenBank/DDBJ whole genome shotgun (WGS) entry which is preliminary data.</text>
</comment>
<feature type="domain" description="J" evidence="3">
    <location>
        <begin position="19"/>
        <end position="87"/>
    </location>
</feature>
<dbReference type="PANTHER" id="PTHR44157">
    <property type="entry name" value="DNAJ HOMOLOG SUBFAMILY C MEMBER 11"/>
    <property type="match status" value="1"/>
</dbReference>
<dbReference type="PRINTS" id="PR00625">
    <property type="entry name" value="JDOMAIN"/>
</dbReference>
<evidence type="ECO:0000256" key="1">
    <source>
        <dbReference type="ARBA" id="ARBA00023186"/>
    </source>
</evidence>